<reference evidence="2 3" key="1">
    <citation type="journal article" date="2019" name="Int. J. Syst. Evol. Microbiol.">
        <title>The Global Catalogue of Microorganisms (GCM) 10K type strain sequencing project: providing services to taxonomists for standard genome sequencing and annotation.</title>
        <authorList>
            <consortium name="The Broad Institute Genomics Platform"/>
            <consortium name="The Broad Institute Genome Sequencing Center for Infectious Disease"/>
            <person name="Wu L."/>
            <person name="Ma J."/>
        </authorList>
    </citation>
    <scope>NUCLEOTIDE SEQUENCE [LARGE SCALE GENOMIC DNA]</scope>
    <source>
        <strain evidence="2 3">JCM 4395</strain>
    </source>
</reference>
<evidence type="ECO:0000313" key="2">
    <source>
        <dbReference type="EMBL" id="GAA2493532.1"/>
    </source>
</evidence>
<organism evidence="2 3">
    <name type="scientific">Streptomyces longisporus</name>
    <dbReference type="NCBI Taxonomy" id="1948"/>
    <lineage>
        <taxon>Bacteria</taxon>
        <taxon>Bacillati</taxon>
        <taxon>Actinomycetota</taxon>
        <taxon>Actinomycetes</taxon>
        <taxon>Kitasatosporales</taxon>
        <taxon>Streptomycetaceae</taxon>
        <taxon>Streptomyces</taxon>
    </lineage>
</organism>
<evidence type="ECO:0000313" key="3">
    <source>
        <dbReference type="Proteomes" id="UP001501777"/>
    </source>
</evidence>
<dbReference type="Proteomes" id="UP001501777">
    <property type="component" value="Unassembled WGS sequence"/>
</dbReference>
<dbReference type="EMBL" id="BAAASG010000008">
    <property type="protein sequence ID" value="GAA2493532.1"/>
    <property type="molecule type" value="Genomic_DNA"/>
</dbReference>
<gene>
    <name evidence="2" type="ORF">GCM10010276_36980</name>
</gene>
<name>A0ABN3M131_STRLO</name>
<comment type="caution">
    <text evidence="2">The sequence shown here is derived from an EMBL/GenBank/DDBJ whole genome shotgun (WGS) entry which is preliminary data.</text>
</comment>
<evidence type="ECO:0000256" key="1">
    <source>
        <dbReference type="SAM" id="MobiDB-lite"/>
    </source>
</evidence>
<keyword evidence="3" id="KW-1185">Reference proteome</keyword>
<proteinExistence type="predicted"/>
<sequence length="143" mass="15091">MKDALPGVKNSSPSWPPVSLAVMPLPLLVGRTSDSYLNRGPGKRPFRFRTDRRCGASCLAYAGGAPPVSVREATRMRRAVRWTTAAVELGLSPPSAIQARGVAAPSTVCFVLDDGVSGRSECHHRGDGWDGPAARNAAGRPTP</sequence>
<feature type="region of interest" description="Disordered" evidence="1">
    <location>
        <begin position="121"/>
        <end position="143"/>
    </location>
</feature>
<protein>
    <submittedName>
        <fullName evidence="2">Uncharacterized protein</fullName>
    </submittedName>
</protein>
<accession>A0ABN3M131</accession>